<proteinExistence type="predicted"/>
<dbReference type="InterPro" id="IPR011032">
    <property type="entry name" value="GroES-like_sf"/>
</dbReference>
<dbReference type="Gene3D" id="3.40.50.720">
    <property type="entry name" value="NAD(P)-binding Rossmann-like Domain"/>
    <property type="match status" value="1"/>
</dbReference>
<evidence type="ECO:0000313" key="5">
    <source>
        <dbReference type="Proteomes" id="UP001597351"/>
    </source>
</evidence>
<dbReference type="InterPro" id="IPR020843">
    <property type="entry name" value="ER"/>
</dbReference>
<protein>
    <submittedName>
        <fullName evidence="4">NAD(P)H-quinone oxidoreductase</fullName>
    </submittedName>
</protein>
<comment type="caution">
    <text evidence="4">The sequence shown here is derived from an EMBL/GenBank/DDBJ whole genome shotgun (WGS) entry which is preliminary data.</text>
</comment>
<dbReference type="Gene3D" id="3.90.180.10">
    <property type="entry name" value="Medium-chain alcohol dehydrogenases, catalytic domain"/>
    <property type="match status" value="1"/>
</dbReference>
<evidence type="ECO:0000256" key="1">
    <source>
        <dbReference type="ARBA" id="ARBA00022857"/>
    </source>
</evidence>
<reference evidence="5" key="1">
    <citation type="journal article" date="2019" name="Int. J. Syst. Evol. Microbiol.">
        <title>The Global Catalogue of Microorganisms (GCM) 10K type strain sequencing project: providing services to taxonomists for standard genome sequencing and annotation.</title>
        <authorList>
            <consortium name="The Broad Institute Genomics Platform"/>
            <consortium name="The Broad Institute Genome Sequencing Center for Infectious Disease"/>
            <person name="Wu L."/>
            <person name="Ma J."/>
        </authorList>
    </citation>
    <scope>NUCLEOTIDE SEQUENCE [LARGE SCALE GENOMIC DNA]</scope>
    <source>
        <strain evidence="5">CGMCC 1.12477</strain>
    </source>
</reference>
<dbReference type="CDD" id="cd05276">
    <property type="entry name" value="p53_inducible_oxidoreductase"/>
    <property type="match status" value="1"/>
</dbReference>
<organism evidence="4 5">
    <name type="scientific">Nocardioides aestuarii</name>
    <dbReference type="NCBI Taxonomy" id="252231"/>
    <lineage>
        <taxon>Bacteria</taxon>
        <taxon>Bacillati</taxon>
        <taxon>Actinomycetota</taxon>
        <taxon>Actinomycetes</taxon>
        <taxon>Propionibacteriales</taxon>
        <taxon>Nocardioidaceae</taxon>
        <taxon>Nocardioides</taxon>
    </lineage>
</organism>
<dbReference type="SMART" id="SM00829">
    <property type="entry name" value="PKS_ER"/>
    <property type="match status" value="1"/>
</dbReference>
<dbReference type="Proteomes" id="UP001597351">
    <property type="component" value="Unassembled WGS sequence"/>
</dbReference>
<dbReference type="InterPro" id="IPR014189">
    <property type="entry name" value="Quinone_OxRdtase_PIG3"/>
</dbReference>
<keyword evidence="1" id="KW-0521">NADP</keyword>
<dbReference type="InterPro" id="IPR013149">
    <property type="entry name" value="ADH-like_C"/>
</dbReference>
<dbReference type="SUPFAM" id="SSF50129">
    <property type="entry name" value="GroES-like"/>
    <property type="match status" value="1"/>
</dbReference>
<dbReference type="PANTHER" id="PTHR48106:SF8">
    <property type="entry name" value="OS02G0805600 PROTEIN"/>
    <property type="match status" value="1"/>
</dbReference>
<dbReference type="SUPFAM" id="SSF51735">
    <property type="entry name" value="NAD(P)-binding Rossmann-fold domains"/>
    <property type="match status" value="1"/>
</dbReference>
<sequence length="327" mass="33333">MRGVVADGAGGPEVLSLGEMPDPVAGPGEVVLEVAATAVNRADLLQRQGFYPPPPGASDVIGLECSGTVAEVGEGVEGWSVGDEACALLAGGGYAERVAVPAGQLMPVPAGLDLVTAAALPEVACTVWSNVFMVAGLRPDEHLLVHGGAGGIGTMAIQVAHALGATVFATAGSAEKLELCRELGADVAISYRDEDFVEVVKERTDGHGADVVLDNMGAKYLARNVDVLALEGRLVVIGMQGGTKAELDLSVLLRKRAAVIATSLRARPVESKAAICAAVVEHVWPLVADGRVRPIVHRTLPLAEAASAHALLESGDASGKVLLTTGA</sequence>
<feature type="domain" description="Enoyl reductase (ER)" evidence="3">
    <location>
        <begin position="10"/>
        <end position="323"/>
    </location>
</feature>
<accession>A0ABW4TMK7</accession>
<dbReference type="PANTHER" id="PTHR48106">
    <property type="entry name" value="QUINONE OXIDOREDUCTASE PIG3-RELATED"/>
    <property type="match status" value="1"/>
</dbReference>
<keyword evidence="5" id="KW-1185">Reference proteome</keyword>
<evidence type="ECO:0000259" key="3">
    <source>
        <dbReference type="SMART" id="SM00829"/>
    </source>
</evidence>
<dbReference type="NCBIfam" id="TIGR02824">
    <property type="entry name" value="quinone_pig3"/>
    <property type="match status" value="1"/>
</dbReference>
<evidence type="ECO:0000256" key="2">
    <source>
        <dbReference type="ARBA" id="ARBA00023002"/>
    </source>
</evidence>
<dbReference type="Pfam" id="PF00107">
    <property type="entry name" value="ADH_zinc_N"/>
    <property type="match status" value="1"/>
</dbReference>
<dbReference type="InterPro" id="IPR013154">
    <property type="entry name" value="ADH-like_N"/>
</dbReference>
<dbReference type="RefSeq" id="WP_343918009.1">
    <property type="nucleotide sequence ID" value="NZ_BAAAJT010000002.1"/>
</dbReference>
<gene>
    <name evidence="4" type="ORF">ACFSDE_10225</name>
</gene>
<name>A0ABW4TMK7_9ACTN</name>
<dbReference type="EMBL" id="JBHUGD010000003">
    <property type="protein sequence ID" value="MFD1947170.1"/>
    <property type="molecule type" value="Genomic_DNA"/>
</dbReference>
<keyword evidence="2" id="KW-0560">Oxidoreductase</keyword>
<evidence type="ECO:0000313" key="4">
    <source>
        <dbReference type="EMBL" id="MFD1947170.1"/>
    </source>
</evidence>
<dbReference type="Pfam" id="PF08240">
    <property type="entry name" value="ADH_N"/>
    <property type="match status" value="1"/>
</dbReference>
<dbReference type="InterPro" id="IPR036291">
    <property type="entry name" value="NAD(P)-bd_dom_sf"/>
</dbReference>